<dbReference type="InParanoid" id="B0DVD8"/>
<accession>B0DVD8</accession>
<dbReference type="Proteomes" id="UP000001194">
    <property type="component" value="Unassembled WGS sequence"/>
</dbReference>
<organism evidence="4">
    <name type="scientific">Laccaria bicolor (strain S238N-H82 / ATCC MYA-4686)</name>
    <name type="common">Bicoloured deceiver</name>
    <name type="synonym">Laccaria laccata var. bicolor</name>
    <dbReference type="NCBI Taxonomy" id="486041"/>
    <lineage>
        <taxon>Eukaryota</taxon>
        <taxon>Fungi</taxon>
        <taxon>Dikarya</taxon>
        <taxon>Basidiomycota</taxon>
        <taxon>Agaricomycotina</taxon>
        <taxon>Agaricomycetes</taxon>
        <taxon>Agaricomycetidae</taxon>
        <taxon>Agaricales</taxon>
        <taxon>Agaricineae</taxon>
        <taxon>Hydnangiaceae</taxon>
        <taxon>Laccaria</taxon>
    </lineage>
</organism>
<evidence type="ECO:0000256" key="2">
    <source>
        <dbReference type="SAM" id="Phobius"/>
    </source>
</evidence>
<proteinExistence type="predicted"/>
<keyword evidence="2" id="KW-0472">Membrane</keyword>
<name>B0DVD8_LACBS</name>
<dbReference type="EMBL" id="DS547138">
    <property type="protein sequence ID" value="EDR01495.1"/>
    <property type="molecule type" value="Genomic_DNA"/>
</dbReference>
<dbReference type="GeneID" id="6083541"/>
<keyword evidence="2" id="KW-1133">Transmembrane helix</keyword>
<feature type="region of interest" description="Disordered" evidence="1">
    <location>
        <begin position="629"/>
        <end position="671"/>
    </location>
</feature>
<evidence type="ECO:0000256" key="1">
    <source>
        <dbReference type="SAM" id="MobiDB-lite"/>
    </source>
</evidence>
<sequence length="671" mass="74126">MPNLKFEATKKRWLGTSSSLRVQTLVKHELSIYPSLESTTLSVRRCVATTLYRRLADDGPSPQVLTSFTRRMPIPRLLSSVKGVLPFALHFFLTIFSVFVALYLIDPAGSNRVYNLNQRRPHFIDLDGFTRVANIRDTKLLQSDITTMLSLLASATRAAAAWWAGTLLWRCAFMFMEKSEITLAGFAKVVEGGITTILSRQHVSSRRNWLLVYAVIFICFVMDYFSAILTGSITWQPAFTWVDGVVTLTDLTEGVPGFDISFYRSQQLLASQVIELAASLALVSWGVINTNSSTLPLPSNLTRRAIIQASSWQGIQYLPPNSTLETIRLPYFEVEKFEYITDPESTLSSQQWSLLNDSSPFNPYLLGEGFAALFPDSSWGPGSNTTLPSPVSVSESRILGIQVETPSVPSCAPLGNFTVPQNVTPYLTYIINAPLYSCFIFANMTYTASAAICRDCEIVSPTVVQGHMDRVHPIADPLTIEALAITPSVGTHIAFSAYADPVPDDSSTFQDLAVEFVSRSYQSAWSSLATVLGSVAHHNQTSVLVAVSASRPSVLRWRVYFWAGLHLAALLGGITFVYFQSRFHHPWVSHPMIAAFMLDTTGIFKEGEAAKAMDPWDLDAKYPAGKLELNDYDPTRPGQPRSVILIPTKDTPPSDPKPTDGESDILLTQFA</sequence>
<gene>
    <name evidence="3" type="ORF">LACBIDRAFT_310916</name>
</gene>
<reference evidence="3 4" key="1">
    <citation type="journal article" date="2008" name="Nature">
        <title>The genome of Laccaria bicolor provides insights into mycorrhizal symbiosis.</title>
        <authorList>
            <person name="Martin F."/>
            <person name="Aerts A."/>
            <person name="Ahren D."/>
            <person name="Brun A."/>
            <person name="Danchin E.G.J."/>
            <person name="Duchaussoy F."/>
            <person name="Gibon J."/>
            <person name="Kohler A."/>
            <person name="Lindquist E."/>
            <person name="Pereda V."/>
            <person name="Salamov A."/>
            <person name="Shapiro H.J."/>
            <person name="Wuyts J."/>
            <person name="Blaudez D."/>
            <person name="Buee M."/>
            <person name="Brokstein P."/>
            <person name="Canbaeck B."/>
            <person name="Cohen D."/>
            <person name="Courty P.E."/>
            <person name="Coutinho P.M."/>
            <person name="Delaruelle C."/>
            <person name="Detter J.C."/>
            <person name="Deveau A."/>
            <person name="DiFazio S."/>
            <person name="Duplessis S."/>
            <person name="Fraissinet-Tachet L."/>
            <person name="Lucic E."/>
            <person name="Frey-Klett P."/>
            <person name="Fourrey C."/>
            <person name="Feussner I."/>
            <person name="Gay G."/>
            <person name="Grimwood J."/>
            <person name="Hoegger P.J."/>
            <person name="Jain P."/>
            <person name="Kilaru S."/>
            <person name="Labbe J."/>
            <person name="Lin Y.C."/>
            <person name="Legue V."/>
            <person name="Le Tacon F."/>
            <person name="Marmeisse R."/>
            <person name="Melayah D."/>
            <person name="Montanini B."/>
            <person name="Muratet M."/>
            <person name="Nehls U."/>
            <person name="Niculita-Hirzel H."/>
            <person name="Oudot-Le Secq M.P."/>
            <person name="Peter M."/>
            <person name="Quesneville H."/>
            <person name="Rajashekar B."/>
            <person name="Reich M."/>
            <person name="Rouhier N."/>
            <person name="Schmutz J."/>
            <person name="Yin T."/>
            <person name="Chalot M."/>
            <person name="Henrissat B."/>
            <person name="Kuees U."/>
            <person name="Lucas S."/>
            <person name="Van de Peer Y."/>
            <person name="Podila G.K."/>
            <person name="Polle A."/>
            <person name="Pukkila P.J."/>
            <person name="Richardson P.M."/>
            <person name="Rouze P."/>
            <person name="Sanders I.R."/>
            <person name="Stajich J.E."/>
            <person name="Tunlid A."/>
            <person name="Tuskan G."/>
            <person name="Grigoriev I.V."/>
        </authorList>
    </citation>
    <scope>NUCLEOTIDE SEQUENCE [LARGE SCALE GENOMIC DNA]</scope>
    <source>
        <strain evidence="4">S238N-H82 / ATCC MYA-4686</strain>
    </source>
</reference>
<dbReference type="KEGG" id="lbc:LACBIDRAFT_310916"/>
<feature type="transmembrane region" description="Helical" evidence="2">
    <location>
        <begin position="210"/>
        <end position="229"/>
    </location>
</feature>
<feature type="transmembrane region" description="Helical" evidence="2">
    <location>
        <begin position="84"/>
        <end position="105"/>
    </location>
</feature>
<dbReference type="HOGENOM" id="CLU_026866_0_0_1"/>
<feature type="transmembrane region" description="Helical" evidence="2">
    <location>
        <begin position="559"/>
        <end position="579"/>
    </location>
</feature>
<dbReference type="RefSeq" id="XP_001887847.1">
    <property type="nucleotide sequence ID" value="XM_001887812.1"/>
</dbReference>
<keyword evidence="4" id="KW-1185">Reference proteome</keyword>
<keyword evidence="2" id="KW-0812">Transmembrane</keyword>
<dbReference type="OrthoDB" id="3208378at2759"/>
<dbReference type="STRING" id="486041.B0DVD8"/>
<evidence type="ECO:0000313" key="4">
    <source>
        <dbReference type="Proteomes" id="UP000001194"/>
    </source>
</evidence>
<evidence type="ECO:0000313" key="3">
    <source>
        <dbReference type="EMBL" id="EDR01495.1"/>
    </source>
</evidence>
<dbReference type="AlphaFoldDB" id="B0DVD8"/>
<protein>
    <submittedName>
        <fullName evidence="3">Predicted protein</fullName>
    </submittedName>
</protein>